<comment type="caution">
    <text evidence="8">The sequence shown here is derived from an EMBL/GenBank/DDBJ whole genome shotgun (WGS) entry which is preliminary data.</text>
</comment>
<dbReference type="HAMAP" id="MF_00500">
    <property type="entry name" value="Ribosomal_bS20"/>
    <property type="match status" value="1"/>
</dbReference>
<evidence type="ECO:0000256" key="5">
    <source>
        <dbReference type="ARBA" id="ARBA00023274"/>
    </source>
</evidence>
<reference evidence="8" key="1">
    <citation type="submission" date="2020-10" db="EMBL/GenBank/DDBJ databases">
        <authorList>
            <person name="Gilroy R."/>
        </authorList>
    </citation>
    <scope>NUCLEOTIDE SEQUENCE</scope>
    <source>
        <strain evidence="8">CHK147-3167</strain>
    </source>
</reference>
<dbReference type="GO" id="GO:0005829">
    <property type="term" value="C:cytosol"/>
    <property type="evidence" value="ECO:0007669"/>
    <property type="project" value="TreeGrafter"/>
</dbReference>
<name>A0A9D0ZQ96_9FIRM</name>
<keyword evidence="4 7" id="KW-0689">Ribosomal protein</keyword>
<keyword evidence="5 7" id="KW-0687">Ribonucleoprotein</keyword>
<keyword evidence="2 7" id="KW-0699">rRNA-binding</keyword>
<evidence type="ECO:0000256" key="7">
    <source>
        <dbReference type="HAMAP-Rule" id="MF_00500"/>
    </source>
</evidence>
<comment type="function">
    <text evidence="7">Binds directly to 16S ribosomal RNA.</text>
</comment>
<dbReference type="PANTHER" id="PTHR33398">
    <property type="entry name" value="30S RIBOSOMAL PROTEIN S20"/>
    <property type="match status" value="1"/>
</dbReference>
<dbReference type="Proteomes" id="UP000886786">
    <property type="component" value="Unassembled WGS sequence"/>
</dbReference>
<dbReference type="SUPFAM" id="SSF46992">
    <property type="entry name" value="Ribosomal protein S20"/>
    <property type="match status" value="1"/>
</dbReference>
<evidence type="ECO:0000313" key="8">
    <source>
        <dbReference type="EMBL" id="HIQ90277.1"/>
    </source>
</evidence>
<keyword evidence="3 7" id="KW-0694">RNA-binding</keyword>
<dbReference type="Pfam" id="PF01649">
    <property type="entry name" value="Ribosomal_S20p"/>
    <property type="match status" value="1"/>
</dbReference>
<gene>
    <name evidence="7 8" type="primary">rpsT</name>
    <name evidence="8" type="ORF">IAB27_01420</name>
</gene>
<organism evidence="8 9">
    <name type="scientific">Candidatus Coprosoma intestinipullorum</name>
    <dbReference type="NCBI Taxonomy" id="2840752"/>
    <lineage>
        <taxon>Bacteria</taxon>
        <taxon>Bacillati</taxon>
        <taxon>Bacillota</taxon>
        <taxon>Bacillota incertae sedis</taxon>
        <taxon>Candidatus Coprosoma</taxon>
    </lineage>
</organism>
<evidence type="ECO:0000256" key="3">
    <source>
        <dbReference type="ARBA" id="ARBA00022884"/>
    </source>
</evidence>
<dbReference type="GO" id="GO:0015935">
    <property type="term" value="C:small ribosomal subunit"/>
    <property type="evidence" value="ECO:0007669"/>
    <property type="project" value="TreeGrafter"/>
</dbReference>
<evidence type="ECO:0000256" key="4">
    <source>
        <dbReference type="ARBA" id="ARBA00022980"/>
    </source>
</evidence>
<dbReference type="EMBL" id="DVFV01000028">
    <property type="protein sequence ID" value="HIQ90277.1"/>
    <property type="molecule type" value="Genomic_DNA"/>
</dbReference>
<dbReference type="InterPro" id="IPR036510">
    <property type="entry name" value="Ribosomal_bS20_sf"/>
</dbReference>
<dbReference type="GO" id="GO:0003735">
    <property type="term" value="F:structural constituent of ribosome"/>
    <property type="evidence" value="ECO:0007669"/>
    <property type="project" value="InterPro"/>
</dbReference>
<dbReference type="Gene3D" id="1.20.58.110">
    <property type="entry name" value="Ribosomal protein S20"/>
    <property type="match status" value="1"/>
</dbReference>
<dbReference type="GO" id="GO:0006412">
    <property type="term" value="P:translation"/>
    <property type="evidence" value="ECO:0007669"/>
    <property type="project" value="UniProtKB-UniRule"/>
</dbReference>
<evidence type="ECO:0000256" key="6">
    <source>
        <dbReference type="ARBA" id="ARBA00035136"/>
    </source>
</evidence>
<dbReference type="AlphaFoldDB" id="A0A9D0ZQ96"/>
<comment type="similarity">
    <text evidence="1 7">Belongs to the bacterial ribosomal protein bS20 family.</text>
</comment>
<dbReference type="PANTHER" id="PTHR33398:SF1">
    <property type="entry name" value="SMALL RIBOSOMAL SUBUNIT PROTEIN BS20C"/>
    <property type="match status" value="1"/>
</dbReference>
<accession>A0A9D0ZQ96</accession>
<evidence type="ECO:0000256" key="1">
    <source>
        <dbReference type="ARBA" id="ARBA00007634"/>
    </source>
</evidence>
<dbReference type="GO" id="GO:0070181">
    <property type="term" value="F:small ribosomal subunit rRNA binding"/>
    <property type="evidence" value="ECO:0007669"/>
    <property type="project" value="TreeGrafter"/>
</dbReference>
<evidence type="ECO:0000256" key="2">
    <source>
        <dbReference type="ARBA" id="ARBA00022730"/>
    </source>
</evidence>
<sequence>MANLKNAKKRILVNKKKEVRNNNYEASIKTAIKKTERAIARKDKDLANENLAVAIKRIDKAAGAKVIAKNTAARKKSRLTKKVNSMVTE</sequence>
<evidence type="ECO:0000313" key="9">
    <source>
        <dbReference type="Proteomes" id="UP000886786"/>
    </source>
</evidence>
<dbReference type="InterPro" id="IPR002583">
    <property type="entry name" value="Ribosomal_bS20"/>
</dbReference>
<proteinExistence type="inferred from homology"/>
<reference evidence="8" key="2">
    <citation type="journal article" date="2021" name="PeerJ">
        <title>Extensive microbial diversity within the chicken gut microbiome revealed by metagenomics and culture.</title>
        <authorList>
            <person name="Gilroy R."/>
            <person name="Ravi A."/>
            <person name="Getino M."/>
            <person name="Pursley I."/>
            <person name="Horton D.L."/>
            <person name="Alikhan N.F."/>
            <person name="Baker D."/>
            <person name="Gharbi K."/>
            <person name="Hall N."/>
            <person name="Watson M."/>
            <person name="Adriaenssens E.M."/>
            <person name="Foster-Nyarko E."/>
            <person name="Jarju S."/>
            <person name="Secka A."/>
            <person name="Antonio M."/>
            <person name="Oren A."/>
            <person name="Chaudhuri R.R."/>
            <person name="La Ragione R."/>
            <person name="Hildebrand F."/>
            <person name="Pallen M.J."/>
        </authorList>
    </citation>
    <scope>NUCLEOTIDE SEQUENCE</scope>
    <source>
        <strain evidence="8">CHK147-3167</strain>
    </source>
</reference>
<dbReference type="NCBIfam" id="TIGR00029">
    <property type="entry name" value="S20"/>
    <property type="match status" value="1"/>
</dbReference>
<protein>
    <recommendedName>
        <fullName evidence="6 7">Small ribosomal subunit protein bS20</fullName>
    </recommendedName>
</protein>